<accession>A0AAP0R1M3</accession>
<comment type="caution">
    <text evidence="1">The sequence shown here is derived from an EMBL/GenBank/DDBJ whole genome shotgun (WGS) entry which is preliminary data.</text>
</comment>
<dbReference type="Proteomes" id="UP001428341">
    <property type="component" value="Unassembled WGS sequence"/>
</dbReference>
<keyword evidence="2" id="KW-1185">Reference proteome</keyword>
<proteinExistence type="predicted"/>
<reference evidence="1 2" key="1">
    <citation type="submission" date="2024-05" db="EMBL/GenBank/DDBJ databases">
        <title>Haplotype-resolved chromosome-level genome assembly of Huyou (Citrus changshanensis).</title>
        <authorList>
            <person name="Miao C."/>
            <person name="Chen W."/>
            <person name="Wu Y."/>
            <person name="Wang L."/>
            <person name="Zhao S."/>
            <person name="Grierson D."/>
            <person name="Xu C."/>
            <person name="Chen K."/>
        </authorList>
    </citation>
    <scope>NUCLEOTIDE SEQUENCE [LARGE SCALE GENOMIC DNA]</scope>
    <source>
        <strain evidence="1">01-14</strain>
        <tissue evidence="1">Leaf</tissue>
    </source>
</reference>
<dbReference type="AlphaFoldDB" id="A0AAP0R1M3"/>
<sequence length="138" mass="15371">MYNNQSLRGSNTAVSETNNRSCKFTVIQNVSLPKHIYPLALVSLPEDQTDIVLLFNCNISSSPEKLLARTGLVTPVKLLARTGLEFEYKVVVHVDPYGNESDVGIEEMLKRGFSLMWMESDCSLSLCGESGVIRTRSR</sequence>
<evidence type="ECO:0000313" key="2">
    <source>
        <dbReference type="Proteomes" id="UP001428341"/>
    </source>
</evidence>
<gene>
    <name evidence="1" type="ORF">WN944_011641</name>
</gene>
<name>A0AAP0R1M3_9ROSI</name>
<organism evidence="1 2">
    <name type="scientific">Citrus x changshan-huyou</name>
    <dbReference type="NCBI Taxonomy" id="2935761"/>
    <lineage>
        <taxon>Eukaryota</taxon>
        <taxon>Viridiplantae</taxon>
        <taxon>Streptophyta</taxon>
        <taxon>Embryophyta</taxon>
        <taxon>Tracheophyta</taxon>
        <taxon>Spermatophyta</taxon>
        <taxon>Magnoliopsida</taxon>
        <taxon>eudicotyledons</taxon>
        <taxon>Gunneridae</taxon>
        <taxon>Pentapetalae</taxon>
        <taxon>rosids</taxon>
        <taxon>malvids</taxon>
        <taxon>Sapindales</taxon>
        <taxon>Rutaceae</taxon>
        <taxon>Aurantioideae</taxon>
        <taxon>Citrus</taxon>
    </lineage>
</organism>
<evidence type="ECO:0000313" key="1">
    <source>
        <dbReference type="EMBL" id="KAK9223199.1"/>
    </source>
</evidence>
<protein>
    <submittedName>
        <fullName evidence="1">Uncharacterized protein</fullName>
    </submittedName>
</protein>
<dbReference type="EMBL" id="JBCGBO010000002">
    <property type="protein sequence ID" value="KAK9223199.1"/>
    <property type="molecule type" value="Genomic_DNA"/>
</dbReference>